<evidence type="ECO:0000313" key="1">
    <source>
        <dbReference type="EMBL" id="OLQ13948.1"/>
    </source>
</evidence>
<dbReference type="OrthoDB" id="10556923at2759"/>
<gene>
    <name evidence="1" type="ORF">AK812_SmicGene1962</name>
</gene>
<dbReference type="Proteomes" id="UP000186817">
    <property type="component" value="Unassembled WGS sequence"/>
</dbReference>
<name>A0A1Q9F2P5_SYMMI</name>
<evidence type="ECO:0000313" key="2">
    <source>
        <dbReference type="Proteomes" id="UP000186817"/>
    </source>
</evidence>
<proteinExistence type="predicted"/>
<keyword evidence="2" id="KW-1185">Reference proteome</keyword>
<comment type="caution">
    <text evidence="1">The sequence shown here is derived from an EMBL/GenBank/DDBJ whole genome shotgun (WGS) entry which is preliminary data.</text>
</comment>
<organism evidence="1 2">
    <name type="scientific">Symbiodinium microadriaticum</name>
    <name type="common">Dinoflagellate</name>
    <name type="synonym">Zooxanthella microadriatica</name>
    <dbReference type="NCBI Taxonomy" id="2951"/>
    <lineage>
        <taxon>Eukaryota</taxon>
        <taxon>Sar</taxon>
        <taxon>Alveolata</taxon>
        <taxon>Dinophyceae</taxon>
        <taxon>Suessiales</taxon>
        <taxon>Symbiodiniaceae</taxon>
        <taxon>Symbiodinium</taxon>
    </lineage>
</organism>
<accession>A0A1Q9F2P5</accession>
<sequence length="215" mass="23842">MNSSVESQKFFGFCGSLGLQGAAAARSRKASCICNGARSGLCYSSCPWVWSSRAVSLCPSCCLQNLHFLGKTPLLISMVTPAHRPRFSFQRTGQSRPRERVKGSILRNGYFRLVGQFTLGMQKLLMTHDTADIYSAVQVSRSKKGRFRSRKLNIHVSVGLADGARVAPPSRFVVGTEGARCFCRRHDRRLALAQVQLKFEDRMAWSVNAQAEAYS</sequence>
<reference evidence="1 2" key="1">
    <citation type="submission" date="2016-02" db="EMBL/GenBank/DDBJ databases">
        <title>Genome analysis of coral dinoflagellate symbionts highlights evolutionary adaptations to a symbiotic lifestyle.</title>
        <authorList>
            <person name="Aranda M."/>
            <person name="Li Y."/>
            <person name="Liew Y.J."/>
            <person name="Baumgarten S."/>
            <person name="Simakov O."/>
            <person name="Wilson M."/>
            <person name="Piel J."/>
            <person name="Ashoor H."/>
            <person name="Bougouffa S."/>
            <person name="Bajic V.B."/>
            <person name="Ryu T."/>
            <person name="Ravasi T."/>
            <person name="Bayer T."/>
            <person name="Micklem G."/>
            <person name="Kim H."/>
            <person name="Bhak J."/>
            <person name="Lajeunesse T.C."/>
            <person name="Voolstra C.R."/>
        </authorList>
    </citation>
    <scope>NUCLEOTIDE SEQUENCE [LARGE SCALE GENOMIC DNA]</scope>
    <source>
        <strain evidence="1 2">CCMP2467</strain>
    </source>
</reference>
<dbReference type="EMBL" id="LSRX01000021">
    <property type="protein sequence ID" value="OLQ13948.1"/>
    <property type="molecule type" value="Genomic_DNA"/>
</dbReference>
<protein>
    <submittedName>
        <fullName evidence="1">Uncharacterized protein</fullName>
    </submittedName>
</protein>
<dbReference type="AlphaFoldDB" id="A0A1Q9F2P5"/>